<dbReference type="PANTHER" id="PTHR43374:SF1">
    <property type="entry name" value="FLAVIN PRENYLTRANSFERASE PAD1, MITOCHONDRIAL"/>
    <property type="match status" value="1"/>
</dbReference>
<comment type="catalytic activity">
    <reaction evidence="5 6">
        <text>dimethylallyl phosphate + FMNH2 = prenylated FMNH2 + phosphate</text>
        <dbReference type="Rhea" id="RHEA:37743"/>
        <dbReference type="ChEBI" id="CHEBI:43474"/>
        <dbReference type="ChEBI" id="CHEBI:57618"/>
        <dbReference type="ChEBI" id="CHEBI:87467"/>
        <dbReference type="ChEBI" id="CHEBI:88052"/>
        <dbReference type="EC" id="2.5.1.129"/>
    </reaction>
</comment>
<evidence type="ECO:0000259" key="8">
    <source>
        <dbReference type="Pfam" id="PF02441"/>
    </source>
</evidence>
<dbReference type="SUPFAM" id="SSF52507">
    <property type="entry name" value="Homo-oligomeric flavin-containing Cys decarboxylases, HFCD"/>
    <property type="match status" value="1"/>
</dbReference>
<evidence type="ECO:0000256" key="1">
    <source>
        <dbReference type="ARBA" id="ARBA00022602"/>
    </source>
</evidence>
<dbReference type="GO" id="GO:0106141">
    <property type="term" value="F:flavin prenyltransferase activity"/>
    <property type="evidence" value="ECO:0007669"/>
    <property type="project" value="UniProtKB-EC"/>
</dbReference>
<keyword evidence="10" id="KW-1185">Reference proteome</keyword>
<dbReference type="NCBIfam" id="NF004685">
    <property type="entry name" value="PRK06029.1"/>
    <property type="match status" value="1"/>
</dbReference>
<sequence length="203" mass="22100">MRLIVGMTGATGAPIGIRLLEILAELGVETHLILSHWTRVTIETETDWAIADVRALATRVHGPRDQAAPISSGSFRTDGMVVAPCSMKTVAGIRTGYSEGLIGRAADVVLKERRRLVLVPRETPLSEIHLENMLALARMGVQLVPPMPAFYHRPETVGDIVDHIVARVLDQFGLEFPGFRRWGEDPAGPPAEPPRADTGTGTW</sequence>
<feature type="binding site" evidence="6">
    <location>
        <begin position="9"/>
        <end position="11"/>
    </location>
    <ligand>
        <name>FMN</name>
        <dbReference type="ChEBI" id="CHEBI:58210"/>
    </ligand>
</feature>
<dbReference type="InterPro" id="IPR004507">
    <property type="entry name" value="UbiX-like"/>
</dbReference>
<evidence type="ECO:0000256" key="3">
    <source>
        <dbReference type="ARBA" id="ARBA00022643"/>
    </source>
</evidence>
<proteinExistence type="inferred from homology"/>
<dbReference type="RefSeq" id="WP_189934611.1">
    <property type="nucleotide sequence ID" value="NZ_BNCD01000013.1"/>
</dbReference>
<protein>
    <recommendedName>
        <fullName evidence="6">Probable UbiX-like flavin prenyltransferase</fullName>
        <ecNumber evidence="6">2.5.1.129</ecNumber>
    </recommendedName>
    <alternativeName>
        <fullName evidence="6">Phenolic acid decarboxylase subunit B</fullName>
        <shortName evidence="6">PAD</shortName>
    </alternativeName>
</protein>
<comment type="caution">
    <text evidence="9">The sequence shown here is derived from an EMBL/GenBank/DDBJ whole genome shotgun (WGS) entry which is preliminary data.</text>
</comment>
<evidence type="ECO:0000313" key="9">
    <source>
        <dbReference type="EMBL" id="GHH82913.1"/>
    </source>
</evidence>
<dbReference type="Gene3D" id="3.40.50.1950">
    <property type="entry name" value="Flavin prenyltransferase-like"/>
    <property type="match status" value="1"/>
</dbReference>
<organism evidence="9 10">
    <name type="scientific">Streptomyces sulfonofaciens</name>
    <dbReference type="NCBI Taxonomy" id="68272"/>
    <lineage>
        <taxon>Bacteria</taxon>
        <taxon>Bacillati</taxon>
        <taxon>Actinomycetota</taxon>
        <taxon>Actinomycetes</taxon>
        <taxon>Kitasatosporales</taxon>
        <taxon>Streptomycetaceae</taxon>
        <taxon>Streptomyces</taxon>
    </lineage>
</organism>
<comment type="function">
    <text evidence="6">Involved in the non-oxidative decarboxylation and detoxification of phenolic derivatives. Flavin prenyltransferase that catalyzes the synthesis of the prenylated FMN cofactor (prenyl-FMN) for phenolic acid decarboxylase.</text>
</comment>
<dbReference type="GO" id="GO:0016831">
    <property type="term" value="F:carboxy-lyase activity"/>
    <property type="evidence" value="ECO:0007669"/>
    <property type="project" value="TreeGrafter"/>
</dbReference>
<dbReference type="GO" id="GO:0009636">
    <property type="term" value="P:response to toxic substance"/>
    <property type="evidence" value="ECO:0007669"/>
    <property type="project" value="UniProtKB-KW"/>
</dbReference>
<evidence type="ECO:0000256" key="7">
    <source>
        <dbReference type="SAM" id="MobiDB-lite"/>
    </source>
</evidence>
<evidence type="ECO:0000256" key="5">
    <source>
        <dbReference type="ARBA" id="ARBA00050612"/>
    </source>
</evidence>
<dbReference type="Pfam" id="PF02441">
    <property type="entry name" value="Flavoprotein"/>
    <property type="match status" value="1"/>
</dbReference>
<evidence type="ECO:0000256" key="4">
    <source>
        <dbReference type="ARBA" id="ARBA00022679"/>
    </source>
</evidence>
<keyword evidence="2 6" id="KW-0285">Flavoprotein</keyword>
<keyword evidence="1 6" id="KW-0637">Prenyltransferase</keyword>
<reference evidence="9" key="2">
    <citation type="submission" date="2020-09" db="EMBL/GenBank/DDBJ databases">
        <authorList>
            <person name="Sun Q."/>
            <person name="Ohkuma M."/>
        </authorList>
    </citation>
    <scope>NUCLEOTIDE SEQUENCE</scope>
    <source>
        <strain evidence="9">JCM 5069</strain>
    </source>
</reference>
<keyword evidence="6" id="KW-0058">Aromatic hydrocarbons catabolism</keyword>
<feature type="binding site" evidence="6">
    <location>
        <position position="35"/>
    </location>
    <ligand>
        <name>FMN</name>
        <dbReference type="ChEBI" id="CHEBI:58210"/>
    </ligand>
</feature>
<gene>
    <name evidence="9" type="ORF">GCM10018793_43680</name>
</gene>
<evidence type="ECO:0000256" key="6">
    <source>
        <dbReference type="HAMAP-Rule" id="MF_01986"/>
    </source>
</evidence>
<dbReference type="Proteomes" id="UP000603708">
    <property type="component" value="Unassembled WGS sequence"/>
</dbReference>
<keyword evidence="4 6" id="KW-0808">Transferase</keyword>
<dbReference type="HAMAP" id="MF_01984">
    <property type="entry name" value="ubiX_pad"/>
    <property type="match status" value="1"/>
</dbReference>
<keyword evidence="6" id="KW-0216">Detoxification</keyword>
<dbReference type="NCBIfam" id="TIGR00421">
    <property type="entry name" value="ubiX_pad"/>
    <property type="match status" value="1"/>
</dbReference>
<feature type="binding site" evidence="6">
    <location>
        <begin position="86"/>
        <end position="89"/>
    </location>
    <ligand>
        <name>FMN</name>
        <dbReference type="ChEBI" id="CHEBI:58210"/>
    </ligand>
</feature>
<feature type="region of interest" description="Disordered" evidence="7">
    <location>
        <begin position="181"/>
        <end position="203"/>
    </location>
</feature>
<feature type="domain" description="Flavoprotein" evidence="8">
    <location>
        <begin position="1"/>
        <end position="172"/>
    </location>
</feature>
<evidence type="ECO:0000313" key="10">
    <source>
        <dbReference type="Proteomes" id="UP000603708"/>
    </source>
</evidence>
<accession>A0A919GE36</accession>
<evidence type="ECO:0000256" key="2">
    <source>
        <dbReference type="ARBA" id="ARBA00022630"/>
    </source>
</evidence>
<dbReference type="InterPro" id="IPR036551">
    <property type="entry name" value="Flavin_trans-like"/>
</dbReference>
<comment type="similarity">
    <text evidence="6">Belongs to the UbiX/PAD1 family. YclB subfamily.</text>
</comment>
<reference evidence="9" key="1">
    <citation type="journal article" date="2014" name="Int. J. Syst. Evol. Microbiol.">
        <title>Complete genome sequence of Corynebacterium casei LMG S-19264T (=DSM 44701T), isolated from a smear-ripened cheese.</title>
        <authorList>
            <consortium name="US DOE Joint Genome Institute (JGI-PGF)"/>
            <person name="Walter F."/>
            <person name="Albersmeier A."/>
            <person name="Kalinowski J."/>
            <person name="Ruckert C."/>
        </authorList>
    </citation>
    <scope>NUCLEOTIDE SEQUENCE</scope>
    <source>
        <strain evidence="9">JCM 5069</strain>
    </source>
</reference>
<dbReference type="EMBL" id="BNCD01000013">
    <property type="protein sequence ID" value="GHH82913.1"/>
    <property type="molecule type" value="Genomic_DNA"/>
</dbReference>
<dbReference type="FunFam" id="3.40.50.1950:FF:000001">
    <property type="entry name" value="Flavin prenyltransferase UbiX"/>
    <property type="match status" value="1"/>
</dbReference>
<keyword evidence="3 6" id="KW-0288">FMN</keyword>
<name>A0A919GE36_9ACTN</name>
<dbReference type="InterPro" id="IPR003382">
    <property type="entry name" value="Flavoprotein"/>
</dbReference>
<dbReference type="InterPro" id="IPR032901">
    <property type="entry name" value="UbiX_pad_YclB"/>
</dbReference>
<dbReference type="AlphaFoldDB" id="A0A919GE36"/>
<dbReference type="EC" id="2.5.1.129" evidence="6"/>
<feature type="binding site" evidence="6">
    <location>
        <position position="121"/>
    </location>
    <ligand>
        <name>FMN</name>
        <dbReference type="ChEBI" id="CHEBI:58210"/>
    </ligand>
</feature>
<dbReference type="HAMAP" id="MF_01986">
    <property type="entry name" value="ubiX_pad_yclB"/>
    <property type="match status" value="1"/>
</dbReference>
<comment type="subunit">
    <text evidence="6">Homododecamer.</text>
</comment>
<dbReference type="PANTHER" id="PTHR43374">
    <property type="entry name" value="FLAVIN PRENYLTRANSFERASE"/>
    <property type="match status" value="1"/>
</dbReference>